<dbReference type="EMBL" id="RBNI01003840">
    <property type="protein sequence ID" value="RUP48003.1"/>
    <property type="molecule type" value="Genomic_DNA"/>
</dbReference>
<evidence type="ECO:0000313" key="1">
    <source>
        <dbReference type="EMBL" id="RUP48003.1"/>
    </source>
</evidence>
<organism evidence="1 2">
    <name type="scientific">Jimgerdemannia flammicorona</name>
    <dbReference type="NCBI Taxonomy" id="994334"/>
    <lineage>
        <taxon>Eukaryota</taxon>
        <taxon>Fungi</taxon>
        <taxon>Fungi incertae sedis</taxon>
        <taxon>Mucoromycota</taxon>
        <taxon>Mucoromycotina</taxon>
        <taxon>Endogonomycetes</taxon>
        <taxon>Endogonales</taxon>
        <taxon>Endogonaceae</taxon>
        <taxon>Jimgerdemannia</taxon>
    </lineage>
</organism>
<name>A0A433DAZ1_9FUNG</name>
<dbReference type="Proteomes" id="UP000268093">
    <property type="component" value="Unassembled WGS sequence"/>
</dbReference>
<proteinExistence type="predicted"/>
<dbReference type="AlphaFoldDB" id="A0A433DAZ1"/>
<comment type="caution">
    <text evidence="1">The sequence shown here is derived from an EMBL/GenBank/DDBJ whole genome shotgun (WGS) entry which is preliminary data.</text>
</comment>
<gene>
    <name evidence="1" type="ORF">BC936DRAFT_145080</name>
</gene>
<accession>A0A433DAZ1</accession>
<evidence type="ECO:0000313" key="2">
    <source>
        <dbReference type="Proteomes" id="UP000268093"/>
    </source>
</evidence>
<protein>
    <submittedName>
        <fullName evidence="1">Uncharacterized protein</fullName>
    </submittedName>
</protein>
<sequence length="284" mass="33017">MFLLFYMQSLYCSLHIQFSANNWPGPWNPVSLPNRKYYRLRSTKPRTPSSEDAESSLLAIGTREVDEIKQADFIVVDDDIQPNDGAYASLLTYAERNHIAIVTVADIKHGIGIFPAYIAALPEIRRQKSSPIKKPVQENWVDGQFGLIFGEEVVKYCKNNKNWAEAIQYEILLRDPIVREFIRHPRTYMLSHCPLLDSADLEAIVVPKPPRIIGTRWTLEDVRTDYVVEAWTPVGDREWRYQWDIVEFNEIFMGSDEFTPEEAVRAALWEFFIENKDDVESLIW</sequence>
<keyword evidence="2" id="KW-1185">Reference proteome</keyword>
<reference evidence="1 2" key="1">
    <citation type="journal article" date="2018" name="New Phytol.">
        <title>Phylogenomics of Endogonaceae and evolution of mycorrhizas within Mucoromycota.</title>
        <authorList>
            <person name="Chang Y."/>
            <person name="Desiro A."/>
            <person name="Na H."/>
            <person name="Sandor L."/>
            <person name="Lipzen A."/>
            <person name="Clum A."/>
            <person name="Barry K."/>
            <person name="Grigoriev I.V."/>
            <person name="Martin F.M."/>
            <person name="Stajich J.E."/>
            <person name="Smith M.E."/>
            <person name="Bonito G."/>
            <person name="Spatafora J.W."/>
        </authorList>
    </citation>
    <scope>NUCLEOTIDE SEQUENCE [LARGE SCALE GENOMIC DNA]</scope>
    <source>
        <strain evidence="1 2">GMNB39</strain>
    </source>
</reference>